<organism evidence="4 5">
    <name type="scientific">Toxocara canis</name>
    <name type="common">Canine roundworm</name>
    <dbReference type="NCBI Taxonomy" id="6265"/>
    <lineage>
        <taxon>Eukaryota</taxon>
        <taxon>Metazoa</taxon>
        <taxon>Ecdysozoa</taxon>
        <taxon>Nematoda</taxon>
        <taxon>Chromadorea</taxon>
        <taxon>Rhabditida</taxon>
        <taxon>Spirurina</taxon>
        <taxon>Ascaridomorpha</taxon>
        <taxon>Ascaridoidea</taxon>
        <taxon>Toxocaridae</taxon>
        <taxon>Toxocara</taxon>
    </lineage>
</organism>
<keyword evidence="4" id="KW-1185">Reference proteome</keyword>
<gene>
    <name evidence="3" type="ORF">TCNE_LOCUS15814</name>
</gene>
<proteinExistence type="predicted"/>
<accession>A0A183V4Z4</accession>
<feature type="region of interest" description="Disordered" evidence="1">
    <location>
        <begin position="1"/>
        <end position="71"/>
    </location>
</feature>
<evidence type="ECO:0000313" key="4">
    <source>
        <dbReference type="Proteomes" id="UP000050794"/>
    </source>
</evidence>
<evidence type="ECO:0000313" key="3">
    <source>
        <dbReference type="EMBL" id="VDM47135.1"/>
    </source>
</evidence>
<evidence type="ECO:0000256" key="1">
    <source>
        <dbReference type="SAM" id="MobiDB-lite"/>
    </source>
</evidence>
<dbReference type="WBParaSite" id="TCNE_0001581501-mRNA-1">
    <property type="protein sequence ID" value="TCNE_0001581501-mRNA-1"/>
    <property type="gene ID" value="TCNE_0001581501"/>
</dbReference>
<reference evidence="3 4" key="2">
    <citation type="submission" date="2018-11" db="EMBL/GenBank/DDBJ databases">
        <authorList>
            <consortium name="Pathogen Informatics"/>
        </authorList>
    </citation>
    <scope>NUCLEOTIDE SEQUENCE [LARGE SCALE GENOMIC DNA]</scope>
</reference>
<name>A0A183V4Z4_TOXCA</name>
<feature type="domain" description="RYYR-CCHC" evidence="2">
    <location>
        <begin position="282"/>
        <end position="360"/>
    </location>
</feature>
<dbReference type="EMBL" id="UYWY01023111">
    <property type="protein sequence ID" value="VDM47135.1"/>
    <property type="molecule type" value="Genomic_DNA"/>
</dbReference>
<feature type="compositionally biased region" description="Polar residues" evidence="1">
    <location>
        <begin position="52"/>
        <end position="66"/>
    </location>
</feature>
<dbReference type="AlphaFoldDB" id="A0A183V4Z4"/>
<dbReference type="InterPro" id="IPR057001">
    <property type="entry name" value="RYYR-CCHC"/>
</dbReference>
<evidence type="ECO:0000313" key="5">
    <source>
        <dbReference type="WBParaSite" id="TCNE_0001581501-mRNA-1"/>
    </source>
</evidence>
<feature type="compositionally biased region" description="Polar residues" evidence="1">
    <location>
        <begin position="244"/>
        <end position="257"/>
    </location>
</feature>
<dbReference type="Proteomes" id="UP000050794">
    <property type="component" value="Unassembled WGS sequence"/>
</dbReference>
<evidence type="ECO:0000259" key="2">
    <source>
        <dbReference type="Pfam" id="PF23674"/>
    </source>
</evidence>
<reference evidence="5" key="1">
    <citation type="submission" date="2016-06" db="UniProtKB">
        <authorList>
            <consortium name="WormBaseParasite"/>
        </authorList>
    </citation>
    <scope>IDENTIFICATION</scope>
</reference>
<feature type="region of interest" description="Disordered" evidence="1">
    <location>
        <begin position="233"/>
        <end position="258"/>
    </location>
</feature>
<sequence>MTEETASCSHRRKGDSREKSIPTMNSADELTHIHPRQTTISPETMDDGAARNQASSRSHSDGISQKSHPRVNWNNAELKRILSDYRERGIGSTRQVAQQISALTGIYVSHSTICRQSRSQTGCNEWVPRQSLADTGVGIAAYRERSFKEDEENEGHPRVNWNNAELKRILSDYRERGIGSTRQVAQQISALTGIYVSHSTICRQSRSQTGCNEWVPRQSLADTGVGIAAYRERSFKEDEENEGDASTSTRHSWSVSDQGAEMRMPIKHSKNGPLRTPPTVPYYMSFSERFKQTSLTVHLNADEVRIYRHTSHSRDCRSIYFRCSRCDNINRKLRTGITPRIKMMDGVVVGDLFPEHHPRCVPMSIVAARALEIERRCRKDIINGMDPKEAWQKGRLAAIAESATLGSSVYGPGTVTAAFPDWERCRRLYCTLRGKTLRRRLKNELFDPKRIVLNDPDRLVGFVILLT</sequence>
<dbReference type="Pfam" id="PF23674">
    <property type="entry name" value="RYYR-CCHC"/>
    <property type="match status" value="1"/>
</dbReference>
<protein>
    <submittedName>
        <fullName evidence="5">HTH_Tnp_Tc3_2 domain-containing protein</fullName>
    </submittedName>
</protein>